<sequence>MSSWSAQSTLCTDQSIPGDHIQPHSLHKYVQFRPAELRVPGHPMEGASRWECVGQGSARHAELSCALTMDMEEPRLLRSWGSAESAPHPHPRRAVQRGDWVSRVTAAGEGSGADVTAAKVEGGFFQKFHIVSAVKRHVLGSVSAKAPPTTVPVFSGKQDMQERLDLLHREQHLSRCAGGLVPSLCSGGP</sequence>
<comment type="caution">
    <text evidence="1">The sequence shown here is derived from an EMBL/GenBank/DDBJ whole genome shotgun (WGS) entry which is preliminary data.</text>
</comment>
<evidence type="ECO:0000313" key="2">
    <source>
        <dbReference type="Proteomes" id="UP000299084"/>
    </source>
</evidence>
<proteinExistence type="predicted"/>
<keyword evidence="2" id="KW-1185">Reference proteome</keyword>
<dbReference type="EMBL" id="JWIN03000033">
    <property type="protein sequence ID" value="KAB1254897.1"/>
    <property type="molecule type" value="Genomic_DNA"/>
</dbReference>
<organism evidence="1 2">
    <name type="scientific">Camelus dromedarius</name>
    <name type="common">Dromedary</name>
    <name type="synonym">Arabian camel</name>
    <dbReference type="NCBI Taxonomy" id="9838"/>
    <lineage>
        <taxon>Eukaryota</taxon>
        <taxon>Metazoa</taxon>
        <taxon>Chordata</taxon>
        <taxon>Craniata</taxon>
        <taxon>Vertebrata</taxon>
        <taxon>Euteleostomi</taxon>
        <taxon>Mammalia</taxon>
        <taxon>Eutheria</taxon>
        <taxon>Laurasiatheria</taxon>
        <taxon>Artiodactyla</taxon>
        <taxon>Tylopoda</taxon>
        <taxon>Camelidae</taxon>
        <taxon>Camelus</taxon>
    </lineage>
</organism>
<evidence type="ECO:0000313" key="1">
    <source>
        <dbReference type="EMBL" id="KAB1254897.1"/>
    </source>
</evidence>
<reference evidence="1 2" key="1">
    <citation type="journal article" date="2019" name="Mol. Ecol. Resour.">
        <title>Improving Illumina assemblies with Hi-C and long reads: an example with the North African dromedary.</title>
        <authorList>
            <person name="Elbers J.P."/>
            <person name="Rogers M.F."/>
            <person name="Perelman P.L."/>
            <person name="Proskuryakova A.A."/>
            <person name="Serdyukova N.A."/>
            <person name="Johnson W.E."/>
            <person name="Horin P."/>
            <person name="Corander J."/>
            <person name="Murphy D."/>
            <person name="Burger P.A."/>
        </authorList>
    </citation>
    <scope>NUCLEOTIDE SEQUENCE [LARGE SCALE GENOMIC DNA]</scope>
    <source>
        <strain evidence="1">Drom800</strain>
        <tissue evidence="1">Blood</tissue>
    </source>
</reference>
<name>A0A5N4C7P7_CAMDR</name>
<dbReference type="Proteomes" id="UP000299084">
    <property type="component" value="Unassembled WGS sequence"/>
</dbReference>
<accession>A0A5N4C7P7</accession>
<gene>
    <name evidence="1" type="ORF">Cadr_000028676</name>
</gene>
<protein>
    <submittedName>
        <fullName evidence="1">Uncharacterized protein</fullName>
    </submittedName>
</protein>
<dbReference type="AlphaFoldDB" id="A0A5N4C7P7"/>